<keyword evidence="2" id="KW-0575">Peroxidase</keyword>
<dbReference type="Pfam" id="PF00141">
    <property type="entry name" value="peroxidase"/>
    <property type="match status" value="1"/>
</dbReference>
<dbReference type="EC" id="1.11.1.-" evidence="2"/>
<evidence type="ECO:0000259" key="3">
    <source>
        <dbReference type="PROSITE" id="PS50873"/>
    </source>
</evidence>
<gene>
    <name evidence="4" type="ORF">CVT24_002323</name>
</gene>
<organism evidence="4 5">
    <name type="scientific">Panaeolus cyanescens</name>
    <dbReference type="NCBI Taxonomy" id="181874"/>
    <lineage>
        <taxon>Eukaryota</taxon>
        <taxon>Fungi</taxon>
        <taxon>Dikarya</taxon>
        <taxon>Basidiomycota</taxon>
        <taxon>Agaricomycotina</taxon>
        <taxon>Agaricomycetes</taxon>
        <taxon>Agaricomycetidae</taxon>
        <taxon>Agaricales</taxon>
        <taxon>Agaricineae</taxon>
        <taxon>Galeropsidaceae</taxon>
        <taxon>Panaeolus</taxon>
    </lineage>
</organism>
<comment type="similarity">
    <text evidence="1">Belongs to the peroxidase family.</text>
</comment>
<dbReference type="InParanoid" id="A0A409YIQ5"/>
<proteinExistence type="inferred from homology"/>
<evidence type="ECO:0000256" key="1">
    <source>
        <dbReference type="RuleBase" id="RU004241"/>
    </source>
</evidence>
<dbReference type="InterPro" id="IPR002016">
    <property type="entry name" value="Haem_peroxidase"/>
</dbReference>
<name>A0A409YIQ5_9AGAR</name>
<protein>
    <recommendedName>
        <fullName evidence="2">Peroxidase</fullName>
        <ecNumber evidence="2">1.11.1.-</ecNumber>
    </recommendedName>
</protein>
<dbReference type="GO" id="GO:0006979">
    <property type="term" value="P:response to oxidative stress"/>
    <property type="evidence" value="ECO:0007669"/>
    <property type="project" value="InterPro"/>
</dbReference>
<dbReference type="OrthoDB" id="5985073at2759"/>
<dbReference type="GO" id="GO:0020037">
    <property type="term" value="F:heme binding"/>
    <property type="evidence" value="ECO:0007669"/>
    <property type="project" value="UniProtKB-UniRule"/>
</dbReference>
<keyword evidence="2" id="KW-0560">Oxidoreductase</keyword>
<evidence type="ECO:0000313" key="4">
    <source>
        <dbReference type="EMBL" id="PPR02845.1"/>
    </source>
</evidence>
<accession>A0A409YIQ5</accession>
<dbReference type="STRING" id="181874.A0A409YIQ5"/>
<dbReference type="PROSITE" id="PS50873">
    <property type="entry name" value="PEROXIDASE_4"/>
    <property type="match status" value="1"/>
</dbReference>
<dbReference type="InterPro" id="IPR010255">
    <property type="entry name" value="Haem_peroxidase_sf"/>
</dbReference>
<dbReference type="AlphaFoldDB" id="A0A409YIQ5"/>
<dbReference type="Proteomes" id="UP000284842">
    <property type="component" value="Unassembled WGS sequence"/>
</dbReference>
<evidence type="ECO:0000256" key="2">
    <source>
        <dbReference type="RuleBase" id="RU363051"/>
    </source>
</evidence>
<evidence type="ECO:0000313" key="5">
    <source>
        <dbReference type="Proteomes" id="UP000284842"/>
    </source>
</evidence>
<comment type="caution">
    <text evidence="4">The sequence shown here is derived from an EMBL/GenBank/DDBJ whole genome shotgun (WGS) entry which is preliminary data.</text>
</comment>
<dbReference type="GO" id="GO:0046872">
    <property type="term" value="F:metal ion binding"/>
    <property type="evidence" value="ECO:0007669"/>
    <property type="project" value="UniProtKB-UniRule"/>
</dbReference>
<reference evidence="4 5" key="1">
    <citation type="journal article" date="2018" name="Evol. Lett.">
        <title>Horizontal gene cluster transfer increased hallucinogenic mushroom diversity.</title>
        <authorList>
            <person name="Reynolds H.T."/>
            <person name="Vijayakumar V."/>
            <person name="Gluck-Thaler E."/>
            <person name="Korotkin H.B."/>
            <person name="Matheny P.B."/>
            <person name="Slot J.C."/>
        </authorList>
    </citation>
    <scope>NUCLEOTIDE SEQUENCE [LARGE SCALE GENOMIC DNA]</scope>
    <source>
        <strain evidence="4 5">2629</strain>
    </source>
</reference>
<feature type="domain" description="Plant heme peroxidase family profile" evidence="3">
    <location>
        <begin position="1"/>
        <end position="144"/>
    </location>
</feature>
<dbReference type="GO" id="GO:0004601">
    <property type="term" value="F:peroxidase activity"/>
    <property type="evidence" value="ECO:0007669"/>
    <property type="project" value="UniProtKB-KW"/>
</dbReference>
<dbReference type="SUPFAM" id="SSF48113">
    <property type="entry name" value="Heme-dependent peroxidases"/>
    <property type="match status" value="1"/>
</dbReference>
<dbReference type="Gene3D" id="1.10.420.10">
    <property type="entry name" value="Peroxidase, domain 2"/>
    <property type="match status" value="1"/>
</dbReference>
<keyword evidence="5" id="KW-1185">Reference proteome</keyword>
<dbReference type="EMBL" id="NHTK01001139">
    <property type="protein sequence ID" value="PPR02845.1"/>
    <property type="molecule type" value="Genomic_DNA"/>
</dbReference>
<sequence length="439" mass="47652">MAVADCGGPIIPLRGGRIDATGPGRAGVPEPHQDLQTHIENFRLQGFNPTEMIELVACGHTLGGVESADFPTIVDQPPGLPSSFSESAAFDGTTSFDTAVVTQYLDGSTLNPLVSGRNETTRSDLRIFSSDGNVTMKALSNPVVFKDRCKTLFERMLNTVPANVNLTEVIELIPEKPQQAALRIVNGTLTFFVALRVAVPVDETPIDPSRFSLFWCDRYGDGSNCQSGTANRIEGAGLYVPTQFHSPIMVALGKAFHYYYFQAPIDPNRSVSHFWWEVTSGSASSEPAKVYNNGGTNYPLLQDDIFILPALTTITDQNRFDNGTLLNTYLVVAAAKEEPKPHRVYIDTFDNTHGDLPVGTIITATIDLVPNATFPAAPGYMIYSGQFDLVGSATTADFRVDANGTTATLEFQPIGFPRDAQNVYTQVPFGVVELVQIQT</sequence>